<accession>A0A0L0DDM4</accession>
<dbReference type="InterPro" id="IPR001394">
    <property type="entry name" value="Peptidase_C19_UCH"/>
</dbReference>
<dbReference type="Pfam" id="PF00443">
    <property type="entry name" value="UCH"/>
    <property type="match status" value="1"/>
</dbReference>
<dbReference type="InterPro" id="IPR038765">
    <property type="entry name" value="Papain-like_cys_pep_sf"/>
</dbReference>
<reference evidence="3 4" key="1">
    <citation type="submission" date="2010-05" db="EMBL/GenBank/DDBJ databases">
        <title>The Genome Sequence of Thecamonas trahens ATCC 50062.</title>
        <authorList>
            <consortium name="The Broad Institute Genome Sequencing Platform"/>
            <person name="Russ C."/>
            <person name="Cuomo C."/>
            <person name="Shea T."/>
            <person name="Young S.K."/>
            <person name="Zeng Q."/>
            <person name="Koehrsen M."/>
            <person name="Haas B."/>
            <person name="Borodovsky M."/>
            <person name="Guigo R."/>
            <person name="Alvarado L."/>
            <person name="Berlin A."/>
            <person name="Bochicchio J."/>
            <person name="Borenstein D."/>
            <person name="Chapman S."/>
            <person name="Chen Z."/>
            <person name="Freedman E."/>
            <person name="Gellesch M."/>
            <person name="Goldberg J."/>
            <person name="Griggs A."/>
            <person name="Gujja S."/>
            <person name="Heilman E."/>
            <person name="Heiman D."/>
            <person name="Hepburn T."/>
            <person name="Howarth C."/>
            <person name="Jen D."/>
            <person name="Larson L."/>
            <person name="Mehta T."/>
            <person name="Park D."/>
            <person name="Pearson M."/>
            <person name="Roberts A."/>
            <person name="Saif S."/>
            <person name="Shenoy N."/>
            <person name="Sisk P."/>
            <person name="Stolte C."/>
            <person name="Sykes S."/>
            <person name="Thomson T."/>
            <person name="Walk T."/>
            <person name="White J."/>
            <person name="Yandava C."/>
            <person name="Burger G."/>
            <person name="Gray M.W."/>
            <person name="Holland P.W.H."/>
            <person name="King N."/>
            <person name="Lang F.B.F."/>
            <person name="Roger A.J."/>
            <person name="Ruiz-Trillo I."/>
            <person name="Lander E."/>
            <person name="Nusbaum C."/>
        </authorList>
    </citation>
    <scope>NUCLEOTIDE SEQUENCE [LARGE SCALE GENOMIC DNA]</scope>
    <source>
        <strain evidence="3 4">ATCC 50062</strain>
    </source>
</reference>
<dbReference type="GO" id="GO:0005829">
    <property type="term" value="C:cytosol"/>
    <property type="evidence" value="ECO:0007669"/>
    <property type="project" value="TreeGrafter"/>
</dbReference>
<feature type="region of interest" description="Disordered" evidence="1">
    <location>
        <begin position="983"/>
        <end position="1038"/>
    </location>
</feature>
<dbReference type="InterPro" id="IPR018200">
    <property type="entry name" value="USP_CS"/>
</dbReference>
<proteinExistence type="predicted"/>
<evidence type="ECO:0000259" key="2">
    <source>
        <dbReference type="PROSITE" id="PS50235"/>
    </source>
</evidence>
<dbReference type="PROSITE" id="PS00972">
    <property type="entry name" value="USP_1"/>
    <property type="match status" value="1"/>
</dbReference>
<dbReference type="PANTHER" id="PTHR24006">
    <property type="entry name" value="UBIQUITIN CARBOXYL-TERMINAL HYDROLASE"/>
    <property type="match status" value="1"/>
</dbReference>
<feature type="compositionally biased region" description="Low complexity" evidence="1">
    <location>
        <begin position="983"/>
        <end position="993"/>
    </location>
</feature>
<dbReference type="GO" id="GO:0004843">
    <property type="term" value="F:cysteine-type deubiquitinase activity"/>
    <property type="evidence" value="ECO:0007669"/>
    <property type="project" value="InterPro"/>
</dbReference>
<keyword evidence="4" id="KW-1185">Reference proteome</keyword>
<dbReference type="InterPro" id="IPR050164">
    <property type="entry name" value="Peptidase_C19"/>
</dbReference>
<dbReference type="PROSITE" id="PS50235">
    <property type="entry name" value="USP_3"/>
    <property type="match status" value="1"/>
</dbReference>
<feature type="domain" description="USP" evidence="2">
    <location>
        <begin position="116"/>
        <end position="409"/>
    </location>
</feature>
<sequence length="1038" mass="109781">MSAQSDELAAFAPSKKTALGAAHSINPFTGMPSSAFAYLAARPESGGMSEEQGRMVSPEPSGGDGNASAPDGSAGGSAGSKVGASGGGRGQQGWDNTPVGRGGKTMCYARDEGAFAGLVNQGATCYLNSLLQALYLTPRFRLRFSAGTLQKLFARLAVSEKAALDTVELTTSFRWTTAEAFRQHDVQELLRVLFGVLELVKEPESEAGVVQALYGGTLRDSVVCLGCGHAAVRLDAFLDVSLYMDATIGSLEQALAAFVAPERLTGDNQYACSGCETKVDADKGLTFGDLPPVLSFQLKRFVYDWQANRRVKLNQKLTFPLVLDMAPYMADSGEAPMLYDAYAVLLHSGSAHSGHYFAFVKCPATGVWHEFNDASVRAIDDLETALEVAYGSDASTRSGSAYLLLYAKQGASGPVPAVPSELRALVAAEDAAWREEVANHLREVRTMRFTVVSGSQTVEVALDQGEPVAALKAAALDALHAGADGGRPADDDARLRAYTRFASGATMAGAPLDTEPEARLESLGLGHRATVVLETRAAGEKFATFDPDAFLVVALAVTHDNVAELVAQARMPVVDGMPRVWLKPTMDFDEAAAAVQSAVPSLEACGALAWYTVDGATLHAVHVRAAAHPGVPLVELGIRPGSVVYVEPATSSLFGTVYEAKVTSIVLEYNEPVAEDAKVSGPVAYTRSVSLSKHRTVGELKAKMAMALGVEASGFTIARSPTDEQLKDETLSLEAAHLFDGAPVFVRLGTPLAVGEYKVRLVLYDPLHPSGRALWPLRHAVVNASQPVADIQTAIKAVIDEHYPPTEKTLAAAPNATNKFRLKHLRLRTLAGPKRVGKVLFRKRSLRVQARVKDGMVLVVQPIAAPEELTPAHVVFFVQAVDAAAETAAGVLIASSRSEVVFKRAAKAVEVVHELAARLGLDAELAVAVAPAFSKLEPTAVRRLKWRRVAGLKESATLSGPPLNVTDGALVLVRDARVAFGDGAGPAAGPATGSRRKRGARGRTSGGASGLITVTVDRPRPKERPLQIFTEERSSSGA</sequence>
<dbReference type="PANTHER" id="PTHR24006:SF702">
    <property type="entry name" value="UBIQUITIN CARBOXYL-TERMINAL HYDROLASE 47"/>
    <property type="match status" value="1"/>
</dbReference>
<dbReference type="EMBL" id="GL349435">
    <property type="protein sequence ID" value="KNC50447.1"/>
    <property type="molecule type" value="Genomic_DNA"/>
</dbReference>
<protein>
    <submittedName>
        <fullName evidence="3">Ubiquitin carboxyl-terminal hydrolase</fullName>
    </submittedName>
</protein>
<feature type="compositionally biased region" description="Gly residues" evidence="1">
    <location>
        <begin position="73"/>
        <end position="91"/>
    </location>
</feature>
<gene>
    <name evidence="3" type="ORF">AMSG_00606</name>
</gene>
<dbReference type="eggNOG" id="KOG4598">
    <property type="taxonomic scope" value="Eukaryota"/>
</dbReference>
<dbReference type="AlphaFoldDB" id="A0A0L0DDM4"/>
<dbReference type="GeneID" id="25560405"/>
<organism evidence="3 4">
    <name type="scientific">Thecamonas trahens ATCC 50062</name>
    <dbReference type="NCBI Taxonomy" id="461836"/>
    <lineage>
        <taxon>Eukaryota</taxon>
        <taxon>Apusozoa</taxon>
        <taxon>Apusomonadida</taxon>
        <taxon>Apusomonadidae</taxon>
        <taxon>Thecamonas</taxon>
    </lineage>
</organism>
<dbReference type="GO" id="GO:0005634">
    <property type="term" value="C:nucleus"/>
    <property type="evidence" value="ECO:0007669"/>
    <property type="project" value="TreeGrafter"/>
</dbReference>
<dbReference type="SUPFAM" id="SSF54001">
    <property type="entry name" value="Cysteine proteinases"/>
    <property type="match status" value="1"/>
</dbReference>
<dbReference type="Gene3D" id="3.90.70.10">
    <property type="entry name" value="Cysteine proteinases"/>
    <property type="match status" value="1"/>
</dbReference>
<name>A0A0L0DDM4_THETB</name>
<keyword evidence="3" id="KW-0378">Hydrolase</keyword>
<dbReference type="OMA" id="FARETHT"/>
<feature type="compositionally biased region" description="Basic and acidic residues" evidence="1">
    <location>
        <begin position="1017"/>
        <end position="1038"/>
    </location>
</feature>
<evidence type="ECO:0000313" key="4">
    <source>
        <dbReference type="Proteomes" id="UP000054408"/>
    </source>
</evidence>
<dbReference type="STRING" id="461836.A0A0L0DDM4"/>
<feature type="region of interest" description="Disordered" evidence="1">
    <location>
        <begin position="42"/>
        <end position="100"/>
    </location>
</feature>
<dbReference type="GO" id="GO:0016579">
    <property type="term" value="P:protein deubiquitination"/>
    <property type="evidence" value="ECO:0007669"/>
    <property type="project" value="InterPro"/>
</dbReference>
<evidence type="ECO:0000256" key="1">
    <source>
        <dbReference type="SAM" id="MobiDB-lite"/>
    </source>
</evidence>
<dbReference type="RefSeq" id="XP_013762343.1">
    <property type="nucleotide sequence ID" value="XM_013906889.1"/>
</dbReference>
<dbReference type="OrthoDB" id="289038at2759"/>
<evidence type="ECO:0000313" key="3">
    <source>
        <dbReference type="EMBL" id="KNC50447.1"/>
    </source>
</evidence>
<dbReference type="InterPro" id="IPR028889">
    <property type="entry name" value="USP"/>
</dbReference>
<dbReference type="Proteomes" id="UP000054408">
    <property type="component" value="Unassembled WGS sequence"/>
</dbReference>